<dbReference type="Proteomes" id="UP001152484">
    <property type="component" value="Unassembled WGS sequence"/>
</dbReference>
<proteinExistence type="predicted"/>
<keyword evidence="2" id="KW-1185">Reference proteome</keyword>
<gene>
    <name evidence="1" type="ORF">CEURO_LOCUS12794</name>
</gene>
<sequence>MDLSPAFNNSPSSINKLRSCRSSSLPHPVVSLAPYSPTTPNHPFQIFLSPSLYFKINLFHQRVHPHLSTSRKAAPKLCEQHGNGENYVPMTPVLPRTNRTPPNISLAELATYPSWANNRYKPAKRTVLF</sequence>
<dbReference type="EMBL" id="CAMAPE010000031">
    <property type="protein sequence ID" value="CAH9094543.1"/>
    <property type="molecule type" value="Genomic_DNA"/>
</dbReference>
<name>A0A9P1EC65_CUSEU</name>
<dbReference type="AlphaFoldDB" id="A0A9P1EC65"/>
<evidence type="ECO:0000313" key="2">
    <source>
        <dbReference type="Proteomes" id="UP001152484"/>
    </source>
</evidence>
<organism evidence="1 2">
    <name type="scientific">Cuscuta europaea</name>
    <name type="common">European dodder</name>
    <dbReference type="NCBI Taxonomy" id="41803"/>
    <lineage>
        <taxon>Eukaryota</taxon>
        <taxon>Viridiplantae</taxon>
        <taxon>Streptophyta</taxon>
        <taxon>Embryophyta</taxon>
        <taxon>Tracheophyta</taxon>
        <taxon>Spermatophyta</taxon>
        <taxon>Magnoliopsida</taxon>
        <taxon>eudicotyledons</taxon>
        <taxon>Gunneridae</taxon>
        <taxon>Pentapetalae</taxon>
        <taxon>asterids</taxon>
        <taxon>lamiids</taxon>
        <taxon>Solanales</taxon>
        <taxon>Convolvulaceae</taxon>
        <taxon>Cuscuteae</taxon>
        <taxon>Cuscuta</taxon>
        <taxon>Cuscuta subgen. Cuscuta</taxon>
    </lineage>
</organism>
<comment type="caution">
    <text evidence="1">The sequence shown here is derived from an EMBL/GenBank/DDBJ whole genome shotgun (WGS) entry which is preliminary data.</text>
</comment>
<accession>A0A9P1EC65</accession>
<protein>
    <submittedName>
        <fullName evidence="1">Uncharacterized protein</fullName>
    </submittedName>
</protein>
<reference evidence="1" key="1">
    <citation type="submission" date="2022-07" db="EMBL/GenBank/DDBJ databases">
        <authorList>
            <person name="Macas J."/>
            <person name="Novak P."/>
            <person name="Neumann P."/>
        </authorList>
    </citation>
    <scope>NUCLEOTIDE SEQUENCE</scope>
</reference>
<evidence type="ECO:0000313" key="1">
    <source>
        <dbReference type="EMBL" id="CAH9094543.1"/>
    </source>
</evidence>